<keyword evidence="4" id="KW-1185">Reference proteome</keyword>
<evidence type="ECO:0000256" key="1">
    <source>
        <dbReference type="SAM" id="SignalP"/>
    </source>
</evidence>
<dbReference type="Proteomes" id="UP000308760">
    <property type="component" value="Unassembled WGS sequence"/>
</dbReference>
<name>A0A4S8QAT7_9ACTN</name>
<dbReference type="AlphaFoldDB" id="A0A4S8QAT7"/>
<organism evidence="3 4">
    <name type="scientific">Glycomyces buryatensis</name>
    <dbReference type="NCBI Taxonomy" id="2570927"/>
    <lineage>
        <taxon>Bacteria</taxon>
        <taxon>Bacillati</taxon>
        <taxon>Actinomycetota</taxon>
        <taxon>Actinomycetes</taxon>
        <taxon>Glycomycetales</taxon>
        <taxon>Glycomycetaceae</taxon>
        <taxon>Glycomyces</taxon>
    </lineage>
</organism>
<dbReference type="InterPro" id="IPR051532">
    <property type="entry name" value="Ester_Hydrolysis_Enzymes"/>
</dbReference>
<dbReference type="GO" id="GO:0004622">
    <property type="term" value="F:phosphatidylcholine lysophospholipase activity"/>
    <property type="evidence" value="ECO:0007669"/>
    <property type="project" value="TreeGrafter"/>
</dbReference>
<dbReference type="RefSeq" id="WP_136534718.1">
    <property type="nucleotide sequence ID" value="NZ_STGY01000044.1"/>
</dbReference>
<dbReference type="SUPFAM" id="SSF52266">
    <property type="entry name" value="SGNH hydrolase"/>
    <property type="match status" value="1"/>
</dbReference>
<gene>
    <name evidence="3" type="ORF">FAB82_11660</name>
</gene>
<evidence type="ECO:0000313" key="4">
    <source>
        <dbReference type="Proteomes" id="UP000308760"/>
    </source>
</evidence>
<dbReference type="CDD" id="cd01833">
    <property type="entry name" value="XynB_like"/>
    <property type="match status" value="1"/>
</dbReference>
<dbReference type="PANTHER" id="PTHR30383:SF2">
    <property type="entry name" value="CELLULOSE-BINDING PROTEIN"/>
    <property type="match status" value="1"/>
</dbReference>
<evidence type="ECO:0000259" key="2">
    <source>
        <dbReference type="Pfam" id="PF13472"/>
    </source>
</evidence>
<dbReference type="Gene3D" id="3.40.50.1110">
    <property type="entry name" value="SGNH hydrolase"/>
    <property type="match status" value="1"/>
</dbReference>
<dbReference type="EMBL" id="STGY01000044">
    <property type="protein sequence ID" value="THV41448.1"/>
    <property type="molecule type" value="Genomic_DNA"/>
</dbReference>
<dbReference type="InterPro" id="IPR013830">
    <property type="entry name" value="SGNH_hydro"/>
</dbReference>
<evidence type="ECO:0000313" key="3">
    <source>
        <dbReference type="EMBL" id="THV41448.1"/>
    </source>
</evidence>
<dbReference type="OrthoDB" id="468550at2"/>
<reference evidence="4" key="1">
    <citation type="submission" date="2019-04" db="EMBL/GenBank/DDBJ databases">
        <title>Nocardioides xinjiangensis sp. nov.</title>
        <authorList>
            <person name="Liu S."/>
        </authorList>
    </citation>
    <scope>NUCLEOTIDE SEQUENCE [LARGE SCALE GENOMIC DNA]</scope>
    <source>
        <strain evidence="4">18</strain>
    </source>
</reference>
<comment type="caution">
    <text evidence="3">The sequence shown here is derived from an EMBL/GenBank/DDBJ whole genome shotgun (WGS) entry which is preliminary data.</text>
</comment>
<feature type="domain" description="SGNH hydrolase-type esterase" evidence="2">
    <location>
        <begin position="69"/>
        <end position="248"/>
    </location>
</feature>
<dbReference type="Pfam" id="PF13472">
    <property type="entry name" value="Lipase_GDSL_2"/>
    <property type="match status" value="1"/>
</dbReference>
<feature type="signal peptide" evidence="1">
    <location>
        <begin position="1"/>
        <end position="19"/>
    </location>
</feature>
<reference evidence="3 4" key="2">
    <citation type="submission" date="2019-05" db="EMBL/GenBank/DDBJ databases">
        <title>Glycomyces buryatensis sp. nov.</title>
        <authorList>
            <person name="Nikitina E."/>
        </authorList>
    </citation>
    <scope>NUCLEOTIDE SEQUENCE [LARGE SCALE GENOMIC DNA]</scope>
    <source>
        <strain evidence="3 4">18</strain>
    </source>
</reference>
<keyword evidence="1" id="KW-0732">Signal</keyword>
<dbReference type="InterPro" id="IPR036514">
    <property type="entry name" value="SGNH_hydro_sf"/>
</dbReference>
<proteinExistence type="predicted"/>
<feature type="chain" id="PRO_5039605502" description="SGNH hydrolase-type esterase domain-containing protein" evidence="1">
    <location>
        <begin position="20"/>
        <end position="264"/>
    </location>
</feature>
<accession>A0A4S8QAT7</accession>
<sequence>MKRRYMPVALFSVAALAIAGLGFNAFQRSHPDITASADAAEVAPEGSPPVPAEAVPGNTLQAPVSIMPLGDSITSSPGCWRGNLWDRLVEAGHDIHFVGSESDPCPPSAVEEWHEGHGGYKVTDSVANGYVRSWLELNTPDVLMMHFGTNDMWREVPVEAVMDAYTQVVADLRELNPSAVILIAQIIPLHPEGCDGCPERAIALNALIPGWAERLTTEDSPIWVVDQHTGFVPATDTSDGVHPDGDGYVKIAANWFAALDPILP</sequence>
<protein>
    <recommendedName>
        <fullName evidence="2">SGNH hydrolase-type esterase domain-containing protein</fullName>
    </recommendedName>
</protein>
<dbReference type="PANTHER" id="PTHR30383">
    <property type="entry name" value="THIOESTERASE 1/PROTEASE 1/LYSOPHOSPHOLIPASE L1"/>
    <property type="match status" value="1"/>
</dbReference>